<evidence type="ECO:0000313" key="1">
    <source>
        <dbReference type="EMBL" id="MEQ2428645.1"/>
    </source>
</evidence>
<sequence>MTREEALELVERMPYIRTIMVANDKLRLELYQGALASNDPVEWIKVIKTNYIRQNDKTARRYPDESEMESAGRARELLYGQLSEALGIPVRDLDEFIEKHIKDTF</sequence>
<accession>A0ABV1DE37</accession>
<dbReference type="InterPro" id="IPR042215">
    <property type="entry name" value="CarD-like_C"/>
</dbReference>
<comment type="caution">
    <text evidence="1">The sequence shown here is derived from an EMBL/GenBank/DDBJ whole genome shotgun (WGS) entry which is preliminary data.</text>
</comment>
<organism evidence="1 2">
    <name type="scientific">Enterocloster hominis</name>
    <name type="common">ex Hitch et al. 2024</name>
    <dbReference type="NCBI Taxonomy" id="1917870"/>
    <lineage>
        <taxon>Bacteria</taxon>
        <taxon>Bacillati</taxon>
        <taxon>Bacillota</taxon>
        <taxon>Clostridia</taxon>
        <taxon>Lachnospirales</taxon>
        <taxon>Lachnospiraceae</taxon>
        <taxon>Enterocloster</taxon>
    </lineage>
</organism>
<keyword evidence="2" id="KW-1185">Reference proteome</keyword>
<dbReference type="Proteomes" id="UP001454086">
    <property type="component" value="Unassembled WGS sequence"/>
</dbReference>
<name>A0ABV1DE37_9FIRM</name>
<protein>
    <submittedName>
        <fullName evidence="1">Uncharacterized protein</fullName>
    </submittedName>
</protein>
<gene>
    <name evidence="1" type="ORF">WMQ36_27170</name>
</gene>
<evidence type="ECO:0000313" key="2">
    <source>
        <dbReference type="Proteomes" id="UP001454086"/>
    </source>
</evidence>
<dbReference type="RefSeq" id="WP_008716249.1">
    <property type="nucleotide sequence ID" value="NZ_JBBMFM010000202.1"/>
</dbReference>
<dbReference type="EMBL" id="JBBMFM010000202">
    <property type="protein sequence ID" value="MEQ2428645.1"/>
    <property type="molecule type" value="Genomic_DNA"/>
</dbReference>
<dbReference type="Gene3D" id="1.20.58.1290">
    <property type="entry name" value="CarD-like, C-terminal domain"/>
    <property type="match status" value="1"/>
</dbReference>
<proteinExistence type="predicted"/>
<reference evidence="1 2" key="1">
    <citation type="submission" date="2024-03" db="EMBL/GenBank/DDBJ databases">
        <title>Human intestinal bacterial collection.</title>
        <authorList>
            <person name="Pauvert C."/>
            <person name="Hitch T.C.A."/>
            <person name="Clavel T."/>
        </authorList>
    </citation>
    <scope>NUCLEOTIDE SEQUENCE [LARGE SCALE GENOMIC DNA]</scope>
    <source>
        <strain evidence="1 2">CLA-SR-H021</strain>
    </source>
</reference>